<dbReference type="GO" id="GO:0006508">
    <property type="term" value="P:proteolysis"/>
    <property type="evidence" value="ECO:0007669"/>
    <property type="project" value="UniProtKB-KW"/>
</dbReference>
<feature type="domain" description="Peptidase C1A papain C-terminal" evidence="6">
    <location>
        <begin position="14"/>
        <end position="224"/>
    </location>
</feature>
<evidence type="ECO:0000256" key="3">
    <source>
        <dbReference type="ARBA" id="ARBA00022801"/>
    </source>
</evidence>
<dbReference type="InterPro" id="IPR000668">
    <property type="entry name" value="Peptidase_C1A_C"/>
</dbReference>
<sequence>MDLDEDETAGSSDLPDSFDWRDKELVPPVRNQGDCGSCWAFATAACLEIQYSRKWPTYDFIDLSEQEMSCVYPNKKTICKGGFPSVAFNYYKSKGVGFEEAWPYNPKGDLTCYSFKPKVRVTSVTSLLPFDMDTLKRAIVDDGPVAVGIYMNWDFMYYDGGIFDQTCEGLGPLGGHAMVITGYGEEDGWPYWIVRNSWGTNWGEDGYIRIWAGQNLCSVESYFLDQAQIDWVDE</sequence>
<accession>A0AAF3ERG5</accession>
<evidence type="ECO:0000313" key="8">
    <source>
        <dbReference type="WBParaSite" id="MBELARI_LOCUS16700"/>
    </source>
</evidence>
<dbReference type="GO" id="GO:0008234">
    <property type="term" value="F:cysteine-type peptidase activity"/>
    <property type="evidence" value="ECO:0007669"/>
    <property type="project" value="UniProtKB-KW"/>
</dbReference>
<evidence type="ECO:0000256" key="4">
    <source>
        <dbReference type="ARBA" id="ARBA00022807"/>
    </source>
</evidence>
<dbReference type="InterPro" id="IPR013128">
    <property type="entry name" value="Peptidase_C1A"/>
</dbReference>
<organism evidence="7 8">
    <name type="scientific">Mesorhabditis belari</name>
    <dbReference type="NCBI Taxonomy" id="2138241"/>
    <lineage>
        <taxon>Eukaryota</taxon>
        <taxon>Metazoa</taxon>
        <taxon>Ecdysozoa</taxon>
        <taxon>Nematoda</taxon>
        <taxon>Chromadorea</taxon>
        <taxon>Rhabditida</taxon>
        <taxon>Rhabditina</taxon>
        <taxon>Rhabditomorpha</taxon>
        <taxon>Rhabditoidea</taxon>
        <taxon>Rhabditidae</taxon>
        <taxon>Mesorhabditinae</taxon>
        <taxon>Mesorhabditis</taxon>
    </lineage>
</organism>
<keyword evidence="5" id="KW-1015">Disulfide bond</keyword>
<reference evidence="8" key="1">
    <citation type="submission" date="2024-02" db="UniProtKB">
        <authorList>
            <consortium name="WormBaseParasite"/>
        </authorList>
    </citation>
    <scope>IDENTIFICATION</scope>
</reference>
<keyword evidence="3" id="KW-0378">Hydrolase</keyword>
<dbReference type="CDD" id="cd02248">
    <property type="entry name" value="Peptidase_C1A"/>
    <property type="match status" value="1"/>
</dbReference>
<dbReference type="InterPro" id="IPR038765">
    <property type="entry name" value="Papain-like_cys_pep_sf"/>
</dbReference>
<dbReference type="PROSITE" id="PS00639">
    <property type="entry name" value="THIOL_PROTEASE_HIS"/>
    <property type="match status" value="1"/>
</dbReference>
<dbReference type="Gene3D" id="3.90.70.10">
    <property type="entry name" value="Cysteine proteinases"/>
    <property type="match status" value="1"/>
</dbReference>
<keyword evidence="7" id="KW-1185">Reference proteome</keyword>
<evidence type="ECO:0000256" key="1">
    <source>
        <dbReference type="ARBA" id="ARBA00008455"/>
    </source>
</evidence>
<evidence type="ECO:0000259" key="6">
    <source>
        <dbReference type="SMART" id="SM00645"/>
    </source>
</evidence>
<dbReference type="Pfam" id="PF00112">
    <property type="entry name" value="Peptidase_C1"/>
    <property type="match status" value="1"/>
</dbReference>
<dbReference type="InterPro" id="IPR039417">
    <property type="entry name" value="Peptidase_C1A_papain-like"/>
</dbReference>
<comment type="similarity">
    <text evidence="1">Belongs to the peptidase C1 family.</text>
</comment>
<dbReference type="AlphaFoldDB" id="A0AAF3ERG5"/>
<dbReference type="PROSITE" id="PS00139">
    <property type="entry name" value="THIOL_PROTEASE_CYS"/>
    <property type="match status" value="1"/>
</dbReference>
<dbReference type="Proteomes" id="UP000887575">
    <property type="component" value="Unassembled WGS sequence"/>
</dbReference>
<evidence type="ECO:0000313" key="7">
    <source>
        <dbReference type="Proteomes" id="UP000887575"/>
    </source>
</evidence>
<keyword evidence="2" id="KW-0645">Protease</keyword>
<dbReference type="SUPFAM" id="SSF54001">
    <property type="entry name" value="Cysteine proteinases"/>
    <property type="match status" value="1"/>
</dbReference>
<dbReference type="InterPro" id="IPR025660">
    <property type="entry name" value="Pept_his_AS"/>
</dbReference>
<dbReference type="WBParaSite" id="MBELARI_LOCUS16700">
    <property type="protein sequence ID" value="MBELARI_LOCUS16700"/>
    <property type="gene ID" value="MBELARI_LOCUS16700"/>
</dbReference>
<proteinExistence type="inferred from homology"/>
<dbReference type="SMART" id="SM00645">
    <property type="entry name" value="Pept_C1"/>
    <property type="match status" value="1"/>
</dbReference>
<dbReference type="InterPro" id="IPR000169">
    <property type="entry name" value="Pept_cys_AS"/>
</dbReference>
<dbReference type="PROSITE" id="PS00640">
    <property type="entry name" value="THIOL_PROTEASE_ASN"/>
    <property type="match status" value="1"/>
</dbReference>
<dbReference type="PANTHER" id="PTHR12411">
    <property type="entry name" value="CYSTEINE PROTEASE FAMILY C1-RELATED"/>
    <property type="match status" value="1"/>
</dbReference>
<dbReference type="PRINTS" id="PR00705">
    <property type="entry name" value="PAPAIN"/>
</dbReference>
<evidence type="ECO:0000256" key="2">
    <source>
        <dbReference type="ARBA" id="ARBA00022670"/>
    </source>
</evidence>
<protein>
    <submittedName>
        <fullName evidence="8">Peptidase C1A papain C-terminal domain-containing protein</fullName>
    </submittedName>
</protein>
<keyword evidence="4" id="KW-0788">Thiol protease</keyword>
<evidence type="ECO:0000256" key="5">
    <source>
        <dbReference type="ARBA" id="ARBA00023157"/>
    </source>
</evidence>
<dbReference type="InterPro" id="IPR025661">
    <property type="entry name" value="Pept_asp_AS"/>
</dbReference>
<name>A0AAF3ERG5_9BILA</name>